<dbReference type="RefSeq" id="WP_327787445.1">
    <property type="nucleotide sequence ID" value="NZ_JARGEQ010000008.1"/>
</dbReference>
<dbReference type="AlphaFoldDB" id="A0AAP3UZJ9"/>
<name>A0AAP3UZJ9_9PROT</name>
<gene>
    <name evidence="6" type="ORF">PZ740_01390</name>
</gene>
<comment type="caution">
    <text evidence="6">The sequence shown here is derived from an EMBL/GenBank/DDBJ whole genome shotgun (WGS) entry which is preliminary data.</text>
</comment>
<feature type="transmembrane region" description="Helical" evidence="5">
    <location>
        <begin position="141"/>
        <end position="161"/>
    </location>
</feature>
<feature type="transmembrane region" description="Helical" evidence="5">
    <location>
        <begin position="20"/>
        <end position="41"/>
    </location>
</feature>
<organism evidence="6 7">
    <name type="scientific">Marinimicrococcus flavescens</name>
    <dbReference type="NCBI Taxonomy" id="3031815"/>
    <lineage>
        <taxon>Bacteria</taxon>
        <taxon>Pseudomonadati</taxon>
        <taxon>Pseudomonadota</taxon>
        <taxon>Alphaproteobacteria</taxon>
        <taxon>Geminicoccales</taxon>
        <taxon>Geminicoccaceae</taxon>
        <taxon>Marinimicrococcus</taxon>
    </lineage>
</organism>
<dbReference type="Pfam" id="PF07264">
    <property type="entry name" value="EI24"/>
    <property type="match status" value="1"/>
</dbReference>
<comment type="subcellular location">
    <subcellularLocation>
        <location evidence="1">Membrane</location>
        <topology evidence="1">Multi-pass membrane protein</topology>
    </subcellularLocation>
</comment>
<accession>A0AAP3UZJ9</accession>
<feature type="transmembrane region" description="Helical" evidence="5">
    <location>
        <begin position="115"/>
        <end position="135"/>
    </location>
</feature>
<keyword evidence="2 5" id="KW-0812">Transmembrane</keyword>
<feature type="transmembrane region" description="Helical" evidence="5">
    <location>
        <begin position="61"/>
        <end position="86"/>
    </location>
</feature>
<keyword evidence="4 5" id="KW-0472">Membrane</keyword>
<dbReference type="InterPro" id="IPR059112">
    <property type="entry name" value="CysZ/EI24"/>
</dbReference>
<proteinExistence type="predicted"/>
<dbReference type="Proteomes" id="UP001301140">
    <property type="component" value="Unassembled WGS sequence"/>
</dbReference>
<evidence type="ECO:0000256" key="3">
    <source>
        <dbReference type="ARBA" id="ARBA00022989"/>
    </source>
</evidence>
<evidence type="ECO:0000256" key="5">
    <source>
        <dbReference type="SAM" id="Phobius"/>
    </source>
</evidence>
<evidence type="ECO:0000256" key="2">
    <source>
        <dbReference type="ARBA" id="ARBA00022692"/>
    </source>
</evidence>
<keyword evidence="3 5" id="KW-1133">Transmembrane helix</keyword>
<evidence type="ECO:0000256" key="1">
    <source>
        <dbReference type="ARBA" id="ARBA00004141"/>
    </source>
</evidence>
<reference evidence="6 7" key="1">
    <citation type="submission" date="2023-03" db="EMBL/GenBank/DDBJ databases">
        <title>YIM 152171 draft genome.</title>
        <authorList>
            <person name="Yang Z."/>
        </authorList>
    </citation>
    <scope>NUCLEOTIDE SEQUENCE [LARGE SCALE GENOMIC DNA]</scope>
    <source>
        <strain evidence="6 7">YIM 152171</strain>
    </source>
</reference>
<evidence type="ECO:0000256" key="4">
    <source>
        <dbReference type="ARBA" id="ARBA00023136"/>
    </source>
</evidence>
<evidence type="ECO:0000313" key="6">
    <source>
        <dbReference type="EMBL" id="MDF1585035.1"/>
    </source>
</evidence>
<sequence length="226" mass="24638">MLTDIARSFGALGDRRVRGVLWRGITLALATLIALGFGVEASVDLLGTTGYSWIDRGIDVLGVLGTAVVAWLLFPSIVVALSSFFLERVVDVTEARFYPGLPPARLVPLAEQAWAALRLLGLSLLLNLAALPLYLVPVLNLPIWLLINGWLVGREYVELVALRRMRPAAVAELRRERRIRLWAAGALVAFLLTVPLLNLAAPVLGAAFMTHRLHRLGVARPESRAA</sequence>
<feature type="transmembrane region" description="Helical" evidence="5">
    <location>
        <begin position="181"/>
        <end position="208"/>
    </location>
</feature>
<dbReference type="EMBL" id="JARGEQ010000008">
    <property type="protein sequence ID" value="MDF1585035.1"/>
    <property type="molecule type" value="Genomic_DNA"/>
</dbReference>
<evidence type="ECO:0000313" key="7">
    <source>
        <dbReference type="Proteomes" id="UP001301140"/>
    </source>
</evidence>
<keyword evidence="7" id="KW-1185">Reference proteome</keyword>
<protein>
    <submittedName>
        <fullName evidence="6">EI24 domain-containing protein</fullName>
    </submittedName>
</protein>